<dbReference type="EMBL" id="BQOB01000001">
    <property type="protein sequence ID" value="GKH81669.1"/>
    <property type="molecule type" value="Genomic_DNA"/>
</dbReference>
<accession>A0AA37KFN4</accession>
<sequence length="93" mass="10778">MILSRNMVVKKVNVMNKEEAYSGEWPVKPYYKRDLAMGYAPDITPVAALNRLSAWIHHHKSLYQALLDSGYVDRQRIFNSVQVGLIFHYLGRP</sequence>
<organism evidence="1 2">
    <name type="scientific">Phocaeicola dorei</name>
    <dbReference type="NCBI Taxonomy" id="357276"/>
    <lineage>
        <taxon>Bacteria</taxon>
        <taxon>Pseudomonadati</taxon>
        <taxon>Bacteroidota</taxon>
        <taxon>Bacteroidia</taxon>
        <taxon>Bacteroidales</taxon>
        <taxon>Bacteroidaceae</taxon>
        <taxon>Phocaeicola</taxon>
    </lineage>
</organism>
<protein>
    <recommendedName>
        <fullName evidence="3">DUF4248 domain-containing protein</fullName>
    </recommendedName>
</protein>
<dbReference type="AlphaFoldDB" id="A0AA37KFN4"/>
<evidence type="ECO:0000313" key="1">
    <source>
        <dbReference type="EMBL" id="GKH81669.1"/>
    </source>
</evidence>
<name>A0AA37KFN4_9BACT</name>
<evidence type="ECO:0008006" key="3">
    <source>
        <dbReference type="Google" id="ProtNLM"/>
    </source>
</evidence>
<gene>
    <name evidence="1" type="ORF">CE91St7_25530</name>
</gene>
<reference evidence="1" key="1">
    <citation type="submission" date="2022-01" db="EMBL/GenBank/DDBJ databases">
        <title>Novel bile acid biosynthetic pathways are enriched in the microbiome of centenarians.</title>
        <authorList>
            <person name="Sato Y."/>
            <person name="Atarashi K."/>
            <person name="Plichta R.D."/>
            <person name="Arai Y."/>
            <person name="Sasajima S."/>
            <person name="Kearney M.S."/>
            <person name="Suda W."/>
            <person name="Takeshita K."/>
            <person name="Sasaki T."/>
            <person name="Okamoto S."/>
            <person name="Skelly N.A."/>
            <person name="Okamura Y."/>
            <person name="Vlamakis H."/>
            <person name="Li Y."/>
            <person name="Tanoue T."/>
            <person name="Takei H."/>
            <person name="Nittono H."/>
            <person name="Narushima S."/>
            <person name="Irie J."/>
            <person name="Itoh H."/>
            <person name="Moriya K."/>
            <person name="Sugiura Y."/>
            <person name="Suematsu M."/>
            <person name="Moritoki N."/>
            <person name="Shibata S."/>
            <person name="Littman R.D."/>
            <person name="Fischbach A.M."/>
            <person name="Uwamino Y."/>
            <person name="Inoue T."/>
            <person name="Honda A."/>
            <person name="Hattori M."/>
            <person name="Murai T."/>
            <person name="Xavier J.R."/>
            <person name="Hirose N."/>
            <person name="Honda K."/>
        </authorList>
    </citation>
    <scope>NUCLEOTIDE SEQUENCE</scope>
    <source>
        <strain evidence="1">CE91-St7</strain>
    </source>
</reference>
<dbReference type="Proteomes" id="UP001055104">
    <property type="component" value="Unassembled WGS sequence"/>
</dbReference>
<dbReference type="Pfam" id="PF14053">
    <property type="entry name" value="DUF4248"/>
    <property type="match status" value="1"/>
</dbReference>
<dbReference type="InterPro" id="IPR025342">
    <property type="entry name" value="DUF4248"/>
</dbReference>
<comment type="caution">
    <text evidence="1">The sequence shown here is derived from an EMBL/GenBank/DDBJ whole genome shotgun (WGS) entry which is preliminary data.</text>
</comment>
<evidence type="ECO:0000313" key="2">
    <source>
        <dbReference type="Proteomes" id="UP001055104"/>
    </source>
</evidence>
<proteinExistence type="predicted"/>